<evidence type="ECO:0008006" key="26">
    <source>
        <dbReference type="Google" id="ProtNLM"/>
    </source>
</evidence>
<accession>A0AB39FSU4</accession>
<evidence type="ECO:0000313" key="6">
    <source>
        <dbReference type="EMBL" id="XDJ49609.1"/>
    </source>
</evidence>
<reference evidence="25" key="2">
    <citation type="journal article" date="2019" name="Int. J. Syst. Evol. Microbiol.">
        <title>The Global Catalogue of Microorganisms (GCM) 10K type strain sequencing project: providing services to taxonomists for standard genome sequencing and annotation.</title>
        <authorList>
            <consortium name="The Broad Institute Genomics Platform"/>
            <consortium name="The Broad Institute Genome Sequencing Center for Infectious Disease"/>
            <person name="Wu L."/>
            <person name="Ma J."/>
        </authorList>
    </citation>
    <scope>NUCLEOTIDE SEQUENCE [LARGE SCALE GENOMIC DNA]</scope>
    <source>
        <strain evidence="25">JCM 15515</strain>
    </source>
</reference>
<evidence type="ECO:0000313" key="20">
    <source>
        <dbReference type="EMBL" id="XDJ87817.1"/>
    </source>
</evidence>
<evidence type="ECO:0000313" key="4">
    <source>
        <dbReference type="EMBL" id="XDJ43794.1"/>
    </source>
</evidence>
<organism evidence="17">
    <name type="scientific">Castellaniella ginsengisoli</name>
    <dbReference type="NCBI Taxonomy" id="546114"/>
    <lineage>
        <taxon>Bacteria</taxon>
        <taxon>Pseudomonadati</taxon>
        <taxon>Pseudomonadota</taxon>
        <taxon>Betaproteobacteria</taxon>
        <taxon>Burkholderiales</taxon>
        <taxon>Alcaligenaceae</taxon>
        <taxon>Castellaniella</taxon>
    </lineage>
</organism>
<feature type="coiled-coil region" evidence="1">
    <location>
        <begin position="5"/>
        <end position="127"/>
    </location>
</feature>
<dbReference type="EMBL" id="CP158266">
    <property type="protein sequence ID" value="XDJ82316.1"/>
    <property type="molecule type" value="Genomic_DNA"/>
</dbReference>
<dbReference type="Proteomes" id="UP001500573">
    <property type="component" value="Unassembled WGS sequence"/>
</dbReference>
<dbReference type="GeneID" id="93067349"/>
<dbReference type="EMBL" id="CP158272">
    <property type="protein sequence ID" value="XDJ98779.1"/>
    <property type="molecule type" value="Genomic_DNA"/>
</dbReference>
<proteinExistence type="predicted"/>
<evidence type="ECO:0000313" key="23">
    <source>
        <dbReference type="EMBL" id="XDJ96131.1"/>
    </source>
</evidence>
<evidence type="ECO:0000313" key="19">
    <source>
        <dbReference type="EMBL" id="XDJ86111.1"/>
    </source>
</evidence>
<dbReference type="EMBL" id="CP158268">
    <property type="protein sequence ID" value="XDJ86111.1"/>
    <property type="molecule type" value="Genomic_DNA"/>
</dbReference>
<dbReference type="EMBL" id="CP158262">
    <property type="protein sequence ID" value="XDJ69104.1"/>
    <property type="molecule type" value="Genomic_DNA"/>
</dbReference>
<dbReference type="EMBL" id="CP158269">
    <property type="protein sequence ID" value="XDJ87817.1"/>
    <property type="molecule type" value="Genomic_DNA"/>
</dbReference>
<evidence type="ECO:0000313" key="15">
    <source>
        <dbReference type="EMBL" id="XDJ74489.1"/>
    </source>
</evidence>
<evidence type="ECO:0000313" key="13">
    <source>
        <dbReference type="EMBL" id="XDJ69104.1"/>
    </source>
</evidence>
<reference evidence="17" key="4">
    <citation type="submission" date="2024-05" db="EMBL/GenBank/DDBJ databases">
        <authorList>
            <person name="Luo Y.-C."/>
            <person name="Nicholds J."/>
            <person name="Mortimer T."/>
            <person name="Maboni G."/>
        </authorList>
    </citation>
    <scope>NUCLEOTIDE SEQUENCE</scope>
    <source>
        <strain evidence="23">124370</strain>
        <strain evidence="24">124566</strain>
        <strain evidence="22">124953</strain>
        <strain evidence="21">130308</strain>
        <strain evidence="20">130416</strain>
        <strain evidence="19">140124</strain>
        <strain evidence="17">141555</strain>
        <strain evidence="18">143751</strain>
        <strain evidence="16">143769</strain>
        <strain evidence="15">143811</strain>
        <strain evidence="14">143936</strain>
        <strain evidence="13">144863</strain>
        <strain evidence="12">145849</strain>
        <strain evidence="11">145850</strain>
        <strain evidence="10">145852</strain>
        <strain evidence="9">148131</strain>
        <strain evidence="8">150221</strain>
        <strain evidence="7">150964</strain>
        <strain evidence="6">151108</strain>
        <strain evidence="5">151836</strain>
        <strain evidence="4">153271</strain>
        <strain evidence="3">153920</strain>
    </source>
</reference>
<dbReference type="Gene3D" id="1.10.287.1490">
    <property type="match status" value="1"/>
</dbReference>
<dbReference type="EMBL" id="CP158259">
    <property type="protein sequence ID" value="XDJ62145.1"/>
    <property type="molecule type" value="Genomic_DNA"/>
</dbReference>
<evidence type="ECO:0000313" key="10">
    <source>
        <dbReference type="EMBL" id="XDJ62145.1"/>
    </source>
</evidence>
<evidence type="ECO:0000313" key="16">
    <source>
        <dbReference type="EMBL" id="XDJ77483.1"/>
    </source>
</evidence>
<dbReference type="EMBL" id="CP158255">
    <property type="protein sequence ID" value="XDJ49609.1"/>
    <property type="molecule type" value="Genomic_DNA"/>
</dbReference>
<dbReference type="RefSeq" id="WP_343835981.1">
    <property type="nucleotide sequence ID" value="NZ_BAAAEX010000006.1"/>
</dbReference>
<evidence type="ECO:0000313" key="3">
    <source>
        <dbReference type="EMBL" id="XDJ41966.1"/>
    </source>
</evidence>
<evidence type="ECO:0000313" key="14">
    <source>
        <dbReference type="EMBL" id="XDJ72217.1"/>
    </source>
</evidence>
<dbReference type="EMBL" id="CP158265">
    <property type="protein sequence ID" value="XDJ77483.1"/>
    <property type="molecule type" value="Genomic_DNA"/>
</dbReference>
<dbReference type="EMBL" id="CP158252">
    <property type="protein sequence ID" value="XDJ41966.1"/>
    <property type="molecule type" value="Genomic_DNA"/>
</dbReference>
<dbReference type="EMBL" id="CP158256">
    <property type="protein sequence ID" value="XDJ51874.1"/>
    <property type="molecule type" value="Genomic_DNA"/>
</dbReference>
<evidence type="ECO:0000313" key="11">
    <source>
        <dbReference type="EMBL" id="XDJ63235.1"/>
    </source>
</evidence>
<dbReference type="EMBL" id="CP158258">
    <property type="protein sequence ID" value="XDJ57082.1"/>
    <property type="molecule type" value="Genomic_DNA"/>
</dbReference>
<evidence type="ECO:0000313" key="8">
    <source>
        <dbReference type="EMBL" id="XDJ54423.1"/>
    </source>
</evidence>
<sequence>MLQDLDALSQRIRQVVQLARDLQSERAGLQARVRQLEQEYQALKDQQLREGEEFARMSERLARHDQEIQAVREESDQHRAALESEARDHRVRSDSLQRRLIQVESERDRLREAATGAQQQIELILERLPGAQA</sequence>
<gene>
    <name evidence="9" type="ORF">ABRY90_07100</name>
    <name evidence="12" type="ORF">ABRY91_13275</name>
    <name evidence="10" type="ORF">ABRY92_06075</name>
    <name evidence="13" type="ORF">ABRY94_13765</name>
    <name evidence="22" type="ORF">ABRY95_08315</name>
    <name evidence="18" type="ORF">ABRY96_11575</name>
    <name evidence="15" type="ORF">ABRY97_12890</name>
    <name evidence="20" type="ORF">ABRY98_12895</name>
    <name evidence="3" type="ORF">ABRY99_13800</name>
    <name evidence="8" type="ORF">ABRZ00_07405</name>
    <name evidence="7" type="ORF">ABRZ01_07750</name>
    <name evidence="4" type="ORF">ABRZ02_08980</name>
    <name evidence="11" type="ORF">ABRZ03_10910</name>
    <name evidence="5" type="ORF">ABRZ04_12340</name>
    <name evidence="23" type="ORF">ABRZ05_13785</name>
    <name evidence="14" type="ORF">ABRZ06_01490</name>
    <name evidence="17" type="ORF">ABRZ07_06935</name>
    <name evidence="19" type="ORF">ABRZ08_04620</name>
    <name evidence="6" type="ORF">ABRZ09_10160</name>
    <name evidence="16" type="ORF">ABRZ10_01255</name>
    <name evidence="24" type="ORF">ABRZ11_13440</name>
    <name evidence="21" type="ORF">ABRZ12_05550</name>
    <name evidence="2" type="ORF">GCM10009108_09380</name>
</gene>
<dbReference type="EMBL" id="CP158257">
    <property type="protein sequence ID" value="XDJ54423.1"/>
    <property type="molecule type" value="Genomic_DNA"/>
</dbReference>
<dbReference type="EMBL" id="CP158273">
    <property type="protein sequence ID" value="XDJ96131.1"/>
    <property type="molecule type" value="Genomic_DNA"/>
</dbReference>
<dbReference type="EMBL" id="CP158253">
    <property type="protein sequence ID" value="XDJ43794.1"/>
    <property type="molecule type" value="Genomic_DNA"/>
</dbReference>
<evidence type="ECO:0000313" key="22">
    <source>
        <dbReference type="EMBL" id="XDJ92425.1"/>
    </source>
</evidence>
<dbReference type="EMBL" id="CP158260">
    <property type="protein sequence ID" value="XDJ63235.1"/>
    <property type="molecule type" value="Genomic_DNA"/>
</dbReference>
<dbReference type="EMBL" id="CP158254">
    <property type="protein sequence ID" value="XDJ47076.1"/>
    <property type="molecule type" value="Genomic_DNA"/>
</dbReference>
<evidence type="ECO:0000313" key="17">
    <source>
        <dbReference type="EMBL" id="XDJ81228.1"/>
    </source>
</evidence>
<keyword evidence="25" id="KW-1185">Reference proteome</keyword>
<dbReference type="EMBL" id="CP158263">
    <property type="protein sequence ID" value="XDJ72217.1"/>
    <property type="molecule type" value="Genomic_DNA"/>
</dbReference>
<dbReference type="EMBL" id="CP158267">
    <property type="protein sequence ID" value="XDJ81228.1"/>
    <property type="molecule type" value="Genomic_DNA"/>
</dbReference>
<keyword evidence="1" id="KW-0175">Coiled coil</keyword>
<evidence type="ECO:0000313" key="5">
    <source>
        <dbReference type="EMBL" id="XDJ47076.1"/>
    </source>
</evidence>
<name>A0AB39FSU4_9BURK</name>
<dbReference type="EMBL" id="CP158271">
    <property type="protein sequence ID" value="XDJ92425.1"/>
    <property type="molecule type" value="Genomic_DNA"/>
</dbReference>
<dbReference type="EMBL" id="BAAAEX010000006">
    <property type="protein sequence ID" value="GAA0775898.1"/>
    <property type="molecule type" value="Genomic_DNA"/>
</dbReference>
<evidence type="ECO:0000313" key="24">
    <source>
        <dbReference type="EMBL" id="XDJ98779.1"/>
    </source>
</evidence>
<protein>
    <recommendedName>
        <fullName evidence="26">ATPase</fullName>
    </recommendedName>
</protein>
<dbReference type="EMBL" id="CP158264">
    <property type="protein sequence ID" value="XDJ74489.1"/>
    <property type="molecule type" value="Genomic_DNA"/>
</dbReference>
<dbReference type="EMBL" id="CP158261">
    <property type="protein sequence ID" value="XDJ66363.1"/>
    <property type="molecule type" value="Genomic_DNA"/>
</dbReference>
<reference evidence="2" key="3">
    <citation type="submission" date="2023-12" db="EMBL/GenBank/DDBJ databases">
        <authorList>
            <person name="Sun Q."/>
            <person name="Inoue M."/>
        </authorList>
    </citation>
    <scope>NUCLEOTIDE SEQUENCE</scope>
    <source>
        <strain evidence="2">JCM 15515</strain>
    </source>
</reference>
<evidence type="ECO:0000313" key="25">
    <source>
        <dbReference type="Proteomes" id="UP001500573"/>
    </source>
</evidence>
<dbReference type="AlphaFoldDB" id="A0AB39FSU4"/>
<dbReference type="EMBL" id="CP158270">
    <property type="protein sequence ID" value="XDJ91761.1"/>
    <property type="molecule type" value="Genomic_DNA"/>
</dbReference>
<evidence type="ECO:0000313" key="7">
    <source>
        <dbReference type="EMBL" id="XDJ51874.1"/>
    </source>
</evidence>
<evidence type="ECO:0000313" key="21">
    <source>
        <dbReference type="EMBL" id="XDJ91761.1"/>
    </source>
</evidence>
<evidence type="ECO:0000256" key="1">
    <source>
        <dbReference type="SAM" id="Coils"/>
    </source>
</evidence>
<evidence type="ECO:0000313" key="12">
    <source>
        <dbReference type="EMBL" id="XDJ66363.1"/>
    </source>
</evidence>
<evidence type="ECO:0000313" key="18">
    <source>
        <dbReference type="EMBL" id="XDJ82316.1"/>
    </source>
</evidence>
<evidence type="ECO:0000313" key="9">
    <source>
        <dbReference type="EMBL" id="XDJ57082.1"/>
    </source>
</evidence>
<dbReference type="KEGG" id="cgin:ABRZ00_07405"/>
<evidence type="ECO:0000313" key="2">
    <source>
        <dbReference type="EMBL" id="GAA0775898.1"/>
    </source>
</evidence>
<reference evidence="2" key="1">
    <citation type="journal article" date="2014" name="Int. J. Syst. Evol. Microbiol.">
        <title>Complete genome of a new Firmicutes species belonging to the dominant human colonic microbiota ('Ruminococcus bicirculans') reveals two chromosomes and a selective capacity to utilize plant glucans.</title>
        <authorList>
            <consortium name="NISC Comparative Sequencing Program"/>
            <person name="Wegmann U."/>
            <person name="Louis P."/>
            <person name="Goesmann A."/>
            <person name="Henrissat B."/>
            <person name="Duncan S.H."/>
            <person name="Flint H.J."/>
        </authorList>
    </citation>
    <scope>NUCLEOTIDE SEQUENCE</scope>
    <source>
        <strain evidence="2">JCM 15515</strain>
    </source>
</reference>